<dbReference type="RefSeq" id="WP_037357557.1">
    <property type="nucleotide sequence ID" value="NZ_BHZF01000002.1"/>
</dbReference>
<evidence type="ECO:0000256" key="2">
    <source>
        <dbReference type="ARBA" id="ARBA00009773"/>
    </source>
</evidence>
<dbReference type="Pfam" id="PF01594">
    <property type="entry name" value="AI-2E_transport"/>
    <property type="match status" value="1"/>
</dbReference>
<proteinExistence type="inferred from homology"/>
<feature type="transmembrane region" description="Helical" evidence="8">
    <location>
        <begin position="319"/>
        <end position="345"/>
    </location>
</feature>
<protein>
    <submittedName>
        <fullName evidence="9">Putative PurR-regulated permease PerM</fullName>
    </submittedName>
</protein>
<feature type="transmembrane region" description="Helical" evidence="8">
    <location>
        <begin position="240"/>
        <end position="267"/>
    </location>
</feature>
<evidence type="ECO:0000256" key="1">
    <source>
        <dbReference type="ARBA" id="ARBA00004651"/>
    </source>
</evidence>
<evidence type="ECO:0000256" key="6">
    <source>
        <dbReference type="ARBA" id="ARBA00022989"/>
    </source>
</evidence>
<keyword evidence="5 8" id="KW-0812">Transmembrane</keyword>
<evidence type="ECO:0000313" key="10">
    <source>
        <dbReference type="Proteomes" id="UP000253517"/>
    </source>
</evidence>
<evidence type="ECO:0000313" key="9">
    <source>
        <dbReference type="EMBL" id="RCX03991.1"/>
    </source>
</evidence>
<evidence type="ECO:0000256" key="8">
    <source>
        <dbReference type="SAM" id="Phobius"/>
    </source>
</evidence>
<comment type="subcellular location">
    <subcellularLocation>
        <location evidence="1">Cell membrane</location>
        <topology evidence="1">Multi-pass membrane protein</topology>
    </subcellularLocation>
</comment>
<dbReference type="EMBL" id="QPJS01000002">
    <property type="protein sequence ID" value="RCX03991.1"/>
    <property type="molecule type" value="Genomic_DNA"/>
</dbReference>
<dbReference type="AlphaFoldDB" id="A0A369A4A0"/>
<dbReference type="PANTHER" id="PTHR21716:SF53">
    <property type="entry name" value="PERMEASE PERM-RELATED"/>
    <property type="match status" value="1"/>
</dbReference>
<keyword evidence="3" id="KW-0813">Transport</keyword>
<feature type="transmembrane region" description="Helical" evidence="8">
    <location>
        <begin position="288"/>
        <end position="307"/>
    </location>
</feature>
<feature type="transmembrane region" description="Helical" evidence="8">
    <location>
        <begin position="157"/>
        <end position="176"/>
    </location>
</feature>
<name>A0A369A4A0_9FLAO</name>
<dbReference type="InterPro" id="IPR002549">
    <property type="entry name" value="AI-2E-like"/>
</dbReference>
<accession>A0A369A4A0</accession>
<feature type="transmembrane region" description="Helical" evidence="8">
    <location>
        <begin position="32"/>
        <end position="50"/>
    </location>
</feature>
<comment type="similarity">
    <text evidence="2">Belongs to the autoinducer-2 exporter (AI-2E) (TC 2.A.86) family.</text>
</comment>
<organism evidence="9 10">
    <name type="scientific">Schleiferia thermophila</name>
    <dbReference type="NCBI Taxonomy" id="884107"/>
    <lineage>
        <taxon>Bacteria</taxon>
        <taxon>Pseudomonadati</taxon>
        <taxon>Bacteroidota</taxon>
        <taxon>Flavobacteriia</taxon>
        <taxon>Flavobacteriales</taxon>
        <taxon>Schleiferiaceae</taxon>
        <taxon>Schleiferia</taxon>
    </lineage>
</organism>
<keyword evidence="4" id="KW-1003">Cell membrane</keyword>
<keyword evidence="10" id="KW-1185">Reference proteome</keyword>
<dbReference type="PANTHER" id="PTHR21716">
    <property type="entry name" value="TRANSMEMBRANE PROTEIN"/>
    <property type="match status" value="1"/>
</dbReference>
<keyword evidence="6 8" id="KW-1133">Transmembrane helix</keyword>
<reference evidence="9 10" key="1">
    <citation type="submission" date="2018-07" db="EMBL/GenBank/DDBJ databases">
        <title>Genomic Encyclopedia of Type Strains, Phase IV (KMG-IV): sequencing the most valuable type-strain genomes for metagenomic binning, comparative biology and taxonomic classification.</title>
        <authorList>
            <person name="Goeker M."/>
        </authorList>
    </citation>
    <scope>NUCLEOTIDE SEQUENCE [LARGE SCALE GENOMIC DNA]</scope>
    <source>
        <strain evidence="9 10">DSM 21410</strain>
    </source>
</reference>
<evidence type="ECO:0000256" key="7">
    <source>
        <dbReference type="ARBA" id="ARBA00023136"/>
    </source>
</evidence>
<dbReference type="Proteomes" id="UP000253517">
    <property type="component" value="Unassembled WGS sequence"/>
</dbReference>
<keyword evidence="7 8" id="KW-0472">Membrane</keyword>
<feature type="transmembrane region" description="Helical" evidence="8">
    <location>
        <begin position="212"/>
        <end position="234"/>
    </location>
</feature>
<gene>
    <name evidence="9" type="ORF">DES35_102450</name>
</gene>
<sequence length="366" mass="40987">MSKITRKQLIGGLLAFILILVLYFSFPVMVYLAIAVSLTIALSPLMEFLDRVKIRQKSLPDWLKALIGLLSVFLFFYLLFLIFVPPLLAELYAISDISMAEIYQNLETPIKTIENWADEIGIKPVGYESNREYILSKFSEYFNITNLTGTLTGLVSAMGNLVIALFSIAFITFFLLKDRHIPSSIVLAFTPDSSSDKMSRALAQIKYSLRRYFIGIIVQISLITLIVSFGMSVFNIKNAFIIGFFAGLINIIPYIGPVIGATIGTLIAFGTTPGLLAAEVWQFHLLKVLSVFAVVQLLDNFIFQPLIFSKSVNAHPLEIFFVILVAGNLFGIVGMIVAVPAYSVFRVIGREFLSEYKWIRSITKER</sequence>
<dbReference type="GO" id="GO:0005886">
    <property type="term" value="C:plasma membrane"/>
    <property type="evidence" value="ECO:0007669"/>
    <property type="project" value="UniProtKB-SubCell"/>
</dbReference>
<evidence type="ECO:0000256" key="5">
    <source>
        <dbReference type="ARBA" id="ARBA00022692"/>
    </source>
</evidence>
<feature type="transmembrane region" description="Helical" evidence="8">
    <location>
        <begin position="9"/>
        <end position="26"/>
    </location>
</feature>
<feature type="transmembrane region" description="Helical" evidence="8">
    <location>
        <begin position="62"/>
        <end position="84"/>
    </location>
</feature>
<evidence type="ECO:0000256" key="3">
    <source>
        <dbReference type="ARBA" id="ARBA00022448"/>
    </source>
</evidence>
<evidence type="ECO:0000256" key="4">
    <source>
        <dbReference type="ARBA" id="ARBA00022475"/>
    </source>
</evidence>
<comment type="caution">
    <text evidence="9">The sequence shown here is derived from an EMBL/GenBank/DDBJ whole genome shotgun (WGS) entry which is preliminary data.</text>
</comment>